<keyword evidence="1" id="KW-0812">Transmembrane</keyword>
<gene>
    <name evidence="2" type="ORF">S12H4_16966</name>
</gene>
<dbReference type="InterPro" id="IPR026366">
    <property type="entry name" value="Seleno_YedE"/>
</dbReference>
<accession>X1SST6</accession>
<dbReference type="EMBL" id="BARW01008243">
    <property type="protein sequence ID" value="GAI82206.1"/>
    <property type="molecule type" value="Genomic_DNA"/>
</dbReference>
<evidence type="ECO:0000256" key="1">
    <source>
        <dbReference type="SAM" id="Phobius"/>
    </source>
</evidence>
<evidence type="ECO:0000313" key="2">
    <source>
        <dbReference type="EMBL" id="GAI82206.1"/>
    </source>
</evidence>
<dbReference type="Pfam" id="PF04143">
    <property type="entry name" value="Sulf_transp"/>
    <property type="match status" value="1"/>
</dbReference>
<protein>
    <submittedName>
        <fullName evidence="2">Uncharacterized protein</fullName>
    </submittedName>
</protein>
<dbReference type="InterPro" id="IPR007272">
    <property type="entry name" value="Sulf_transp_TsuA/YedE"/>
</dbReference>
<feature type="transmembrane region" description="Helical" evidence="1">
    <location>
        <begin position="146"/>
        <end position="165"/>
    </location>
</feature>
<feature type="transmembrane region" description="Helical" evidence="1">
    <location>
        <begin position="83"/>
        <end position="104"/>
    </location>
</feature>
<keyword evidence="1" id="KW-0472">Membrane</keyword>
<dbReference type="NCBIfam" id="TIGR04112">
    <property type="entry name" value="seleno_YedE"/>
    <property type="match status" value="1"/>
</dbReference>
<comment type="caution">
    <text evidence="2">The sequence shown here is derived from an EMBL/GenBank/DDBJ whole genome shotgun (WGS) entry which is preliminary data.</text>
</comment>
<proteinExistence type="predicted"/>
<keyword evidence="1" id="KW-1133">Transmembrane helix</keyword>
<reference evidence="2" key="1">
    <citation type="journal article" date="2014" name="Front. Microbiol.">
        <title>High frequency of phylogenetically diverse reductive dehalogenase-homologous genes in deep subseafloor sedimentary metagenomes.</title>
        <authorList>
            <person name="Kawai M."/>
            <person name="Futagami T."/>
            <person name="Toyoda A."/>
            <person name="Takaki Y."/>
            <person name="Nishi S."/>
            <person name="Hori S."/>
            <person name="Arai W."/>
            <person name="Tsubouchi T."/>
            <person name="Morono Y."/>
            <person name="Uchiyama I."/>
            <person name="Ito T."/>
            <person name="Fujiyama A."/>
            <person name="Inagaki F."/>
            <person name="Takami H."/>
        </authorList>
    </citation>
    <scope>NUCLEOTIDE SEQUENCE</scope>
    <source>
        <strain evidence="2">Expedition CK06-06</strain>
    </source>
</reference>
<feature type="transmembrane region" description="Helical" evidence="1">
    <location>
        <begin position="116"/>
        <end position="134"/>
    </location>
</feature>
<feature type="transmembrane region" description="Helical" evidence="1">
    <location>
        <begin position="6"/>
        <end position="29"/>
    </location>
</feature>
<name>X1SST6_9ZZZZ</name>
<sequence>MFVPLVVALVVGLVIGFLAQRTRMCFVGGWRDLFLVKDSHLFSGIAAFFIAALITNYAVGNFAADGIYHWGFVDQPVAHNDHLWNFLGMSLVGLAVTLLGGCPLRQLILTGEGDTDAGMTVLGLFAGAAFAHNFLLASSPKGVGDWGPVAVIIGLVFCIAIGFIMTERAK</sequence>
<organism evidence="2">
    <name type="scientific">marine sediment metagenome</name>
    <dbReference type="NCBI Taxonomy" id="412755"/>
    <lineage>
        <taxon>unclassified sequences</taxon>
        <taxon>metagenomes</taxon>
        <taxon>ecological metagenomes</taxon>
    </lineage>
</organism>
<dbReference type="AlphaFoldDB" id="X1SST6"/>
<feature type="transmembrane region" description="Helical" evidence="1">
    <location>
        <begin position="41"/>
        <end position="63"/>
    </location>
</feature>